<feature type="transmembrane region" description="Helical" evidence="8">
    <location>
        <begin position="105"/>
        <end position="124"/>
    </location>
</feature>
<dbReference type="InterPro" id="IPR004685">
    <property type="entry name" value="Brnchd-chn_aa_trnsp_Livcs"/>
</dbReference>
<dbReference type="GO" id="GO:0015190">
    <property type="term" value="F:L-leucine transmembrane transporter activity"/>
    <property type="evidence" value="ECO:0007669"/>
    <property type="project" value="TreeGrafter"/>
</dbReference>
<accession>J9GCT7</accession>
<comment type="caution">
    <text evidence="9">The sequence shown here is derived from an EMBL/GenBank/DDBJ whole genome shotgun (WGS) entry which is preliminary data.</text>
</comment>
<keyword evidence="7 8" id="KW-0472">Membrane</keyword>
<dbReference type="NCBIfam" id="TIGR00796">
    <property type="entry name" value="livcs"/>
    <property type="match status" value="1"/>
</dbReference>
<keyword evidence="2" id="KW-0813">Transport</keyword>
<feature type="transmembrane region" description="Helical" evidence="8">
    <location>
        <begin position="282"/>
        <end position="303"/>
    </location>
</feature>
<evidence type="ECO:0000256" key="4">
    <source>
        <dbReference type="ARBA" id="ARBA00022692"/>
    </source>
</evidence>
<dbReference type="GO" id="GO:0005886">
    <property type="term" value="C:plasma membrane"/>
    <property type="evidence" value="ECO:0007669"/>
    <property type="project" value="UniProtKB-SubCell"/>
</dbReference>
<reference evidence="9" key="1">
    <citation type="journal article" date="2012" name="PLoS ONE">
        <title>Gene sets for utilization of primary and secondary nutrition supplies in the distal gut of endangered iberian lynx.</title>
        <authorList>
            <person name="Alcaide M."/>
            <person name="Messina E."/>
            <person name="Richter M."/>
            <person name="Bargiela R."/>
            <person name="Peplies J."/>
            <person name="Huws S.A."/>
            <person name="Newbold C.J."/>
            <person name="Golyshin P.N."/>
            <person name="Simon M.A."/>
            <person name="Lopez G."/>
            <person name="Yakimov M.M."/>
            <person name="Ferrer M."/>
        </authorList>
    </citation>
    <scope>NUCLEOTIDE SEQUENCE</scope>
</reference>
<evidence type="ECO:0000313" key="9">
    <source>
        <dbReference type="EMBL" id="EJX05147.1"/>
    </source>
</evidence>
<dbReference type="EMBL" id="AMCI01001561">
    <property type="protein sequence ID" value="EJX05147.1"/>
    <property type="molecule type" value="Genomic_DNA"/>
</dbReference>
<organism evidence="9">
    <name type="scientific">gut metagenome</name>
    <dbReference type="NCBI Taxonomy" id="749906"/>
    <lineage>
        <taxon>unclassified sequences</taxon>
        <taxon>metagenomes</taxon>
        <taxon>organismal metagenomes</taxon>
    </lineage>
</organism>
<feature type="transmembrane region" description="Helical" evidence="8">
    <location>
        <begin position="20"/>
        <end position="43"/>
    </location>
</feature>
<evidence type="ECO:0000256" key="7">
    <source>
        <dbReference type="ARBA" id="ARBA00023136"/>
    </source>
</evidence>
<dbReference type="Pfam" id="PF05525">
    <property type="entry name" value="Branch_AA_trans"/>
    <property type="match status" value="1"/>
</dbReference>
<dbReference type="GO" id="GO:0015188">
    <property type="term" value="F:L-isoleucine transmembrane transporter activity"/>
    <property type="evidence" value="ECO:0007669"/>
    <property type="project" value="TreeGrafter"/>
</dbReference>
<evidence type="ECO:0000256" key="3">
    <source>
        <dbReference type="ARBA" id="ARBA00022475"/>
    </source>
</evidence>
<feature type="transmembrane region" description="Helical" evidence="8">
    <location>
        <begin position="249"/>
        <end position="270"/>
    </location>
</feature>
<dbReference type="GO" id="GO:0015818">
    <property type="term" value="P:isoleucine transport"/>
    <property type="evidence" value="ECO:0007669"/>
    <property type="project" value="TreeGrafter"/>
</dbReference>
<evidence type="ECO:0000256" key="2">
    <source>
        <dbReference type="ARBA" id="ARBA00022448"/>
    </source>
</evidence>
<feature type="transmembrane region" description="Helical" evidence="8">
    <location>
        <begin position="187"/>
        <end position="211"/>
    </location>
</feature>
<feature type="transmembrane region" description="Helical" evidence="8">
    <location>
        <begin position="136"/>
        <end position="156"/>
    </location>
</feature>
<dbReference type="PANTHER" id="PTHR30588">
    <property type="entry name" value="BRANCHED-CHAIN AMINO ACID TRANSPORT SYSTEM 2 CARRIER PROTEIN"/>
    <property type="match status" value="1"/>
</dbReference>
<sequence length="343" mass="36377">MAVTPLLTGEGALTGTLFGFDIAVVVQAVYSVLFFSLAFLIALNPEKLTQRLGKFLSPTLLTLIAVLFGASLIHPLGDYAAVRAPYDAAPLFKGFIEGYQTMDTLAALNFGLVIAMNIRALGLTNDRAIVNETIKSGLIAGLLLFTVYLALSHIGAEAGGAQFVGENGAQILTATATAQFGPLGLTILGAIFFIACLNTCVGLLSCCSNYFKVTFPIMGYRGWLVLFALTSMVISNAGLTMILKLSVPVLVGIYPLALVIIVLALIHPFISRLAYVYPMTMLFTGIASVGQALSFAGFPVPVLNDCLKLVPLASIGLEWVIFALIGFVLGALMNLGRPRRLFS</sequence>
<keyword evidence="3" id="KW-1003">Cell membrane</keyword>
<evidence type="ECO:0000256" key="5">
    <source>
        <dbReference type="ARBA" id="ARBA00022970"/>
    </source>
</evidence>
<keyword evidence="6 8" id="KW-1133">Transmembrane helix</keyword>
<evidence type="ECO:0000256" key="8">
    <source>
        <dbReference type="SAM" id="Phobius"/>
    </source>
</evidence>
<dbReference type="GO" id="GO:0005304">
    <property type="term" value="F:L-valine transmembrane transporter activity"/>
    <property type="evidence" value="ECO:0007669"/>
    <property type="project" value="TreeGrafter"/>
</dbReference>
<feature type="transmembrane region" description="Helical" evidence="8">
    <location>
        <begin position="55"/>
        <end position="73"/>
    </location>
</feature>
<keyword evidence="5" id="KW-0029">Amino-acid transport</keyword>
<keyword evidence="4 8" id="KW-0812">Transmembrane</keyword>
<feature type="transmembrane region" description="Helical" evidence="8">
    <location>
        <begin position="223"/>
        <end position="243"/>
    </location>
</feature>
<name>J9GCT7_9ZZZZ</name>
<dbReference type="PANTHER" id="PTHR30588:SF0">
    <property type="entry name" value="BRANCHED-CHAIN AMINO ACID PERMEASE BRNQ"/>
    <property type="match status" value="1"/>
</dbReference>
<evidence type="ECO:0000256" key="1">
    <source>
        <dbReference type="ARBA" id="ARBA00004651"/>
    </source>
</evidence>
<gene>
    <name evidence="9" type="ORF">EVA_06744</name>
</gene>
<feature type="transmembrane region" description="Helical" evidence="8">
    <location>
        <begin position="309"/>
        <end position="333"/>
    </location>
</feature>
<dbReference type="AlphaFoldDB" id="J9GCT7"/>
<evidence type="ECO:0000256" key="6">
    <source>
        <dbReference type="ARBA" id="ARBA00022989"/>
    </source>
</evidence>
<protein>
    <submittedName>
        <fullName evidence="9">Branched-chain amino acid transport system II carrier protein</fullName>
    </submittedName>
</protein>
<comment type="subcellular location">
    <subcellularLocation>
        <location evidence="1">Cell membrane</location>
        <topology evidence="1">Multi-pass membrane protein</topology>
    </subcellularLocation>
</comment>
<proteinExistence type="predicted"/>
<dbReference type="GO" id="GO:0015820">
    <property type="term" value="P:L-leucine transport"/>
    <property type="evidence" value="ECO:0007669"/>
    <property type="project" value="TreeGrafter"/>
</dbReference>